<proteinExistence type="predicted"/>
<evidence type="ECO:0000313" key="2">
    <source>
        <dbReference type="EMBL" id="PBD20903.1"/>
    </source>
</evidence>
<dbReference type="CDD" id="cd03025">
    <property type="entry name" value="DsbA_FrnE_like"/>
    <property type="match status" value="1"/>
</dbReference>
<comment type="caution">
    <text evidence="2">The sequence shown here is derived from an EMBL/GenBank/DDBJ whole genome shotgun (WGS) entry which is preliminary data.</text>
</comment>
<dbReference type="Pfam" id="PF01323">
    <property type="entry name" value="DSBA"/>
    <property type="match status" value="1"/>
</dbReference>
<dbReference type="GO" id="GO:0016491">
    <property type="term" value="F:oxidoreductase activity"/>
    <property type="evidence" value="ECO:0007669"/>
    <property type="project" value="InterPro"/>
</dbReference>
<dbReference type="OrthoDB" id="9813770at2"/>
<organism evidence="2">
    <name type="scientific">Alloyangia mangrovi</name>
    <dbReference type="NCBI Taxonomy" id="1779329"/>
    <lineage>
        <taxon>Bacteria</taxon>
        <taxon>Pseudomonadati</taxon>
        <taxon>Pseudomonadota</taxon>
        <taxon>Alphaproteobacteria</taxon>
        <taxon>Rhodobacterales</taxon>
        <taxon>Roseobacteraceae</taxon>
        <taxon>Alloyangia</taxon>
    </lineage>
</organism>
<protein>
    <submittedName>
        <fullName evidence="2">Protein-disulfide isomerase</fullName>
    </submittedName>
</protein>
<evidence type="ECO:0000259" key="1">
    <source>
        <dbReference type="Pfam" id="PF01323"/>
    </source>
</evidence>
<dbReference type="Gene3D" id="3.40.30.10">
    <property type="entry name" value="Glutaredoxin"/>
    <property type="match status" value="1"/>
</dbReference>
<reference evidence="2" key="1">
    <citation type="submission" date="2017-09" db="EMBL/GenBank/DDBJ databases">
        <title>Yangia sp. SAOS 153D whole genome sequencing.</title>
        <authorList>
            <person name="Verma A."/>
            <person name="Krishnamurthi S."/>
        </authorList>
    </citation>
    <scope>NUCLEOTIDE SEQUENCE [LARGE SCALE GENOMIC DNA]</scope>
    <source>
        <strain evidence="2">SAOS 153D</strain>
    </source>
</reference>
<name>A0A2A3K0F6_9RHOB</name>
<dbReference type="EMBL" id="NTHN01000018">
    <property type="protein sequence ID" value="PBD20903.1"/>
    <property type="molecule type" value="Genomic_DNA"/>
</dbReference>
<keyword evidence="2" id="KW-0413">Isomerase</keyword>
<gene>
    <name evidence="2" type="ORF">CLG85_01645</name>
</gene>
<feature type="domain" description="DSBA-like thioredoxin" evidence="1">
    <location>
        <begin position="9"/>
        <end position="181"/>
    </location>
</feature>
<dbReference type="AlphaFoldDB" id="A0A2A3K0F6"/>
<sequence length="214" mass="22684">MSPDRLIYLFDPLCGWCYGASPGLERLSATGIAIELVPTGLFSGPGGREMDAEFARYAWSNDQRIAQMTGVTFSDVYRRQVLDAGGLFDSSLATLAITAAGAPGAPERRQALRALQAGRYVEGRSLTSVVAVSDMLVEAGLHEAAELLQDMPDTLADRVRAETERAKSLMQGLGARGVPTLARLRSGKVLSLPSTLLFDPDADLVAALGVVTTA</sequence>
<accession>A0A2A3K0F6</accession>
<dbReference type="GO" id="GO:0016853">
    <property type="term" value="F:isomerase activity"/>
    <property type="evidence" value="ECO:0007669"/>
    <property type="project" value="UniProtKB-KW"/>
</dbReference>
<dbReference type="InterPro" id="IPR036249">
    <property type="entry name" value="Thioredoxin-like_sf"/>
</dbReference>
<dbReference type="SUPFAM" id="SSF52833">
    <property type="entry name" value="Thioredoxin-like"/>
    <property type="match status" value="1"/>
</dbReference>
<dbReference type="InterPro" id="IPR001853">
    <property type="entry name" value="DSBA-like_thioredoxin_dom"/>
</dbReference>